<protein>
    <recommendedName>
        <fullName evidence="4">Secreted protein</fullName>
    </recommendedName>
</protein>
<evidence type="ECO:0008006" key="4">
    <source>
        <dbReference type="Google" id="ProtNLM"/>
    </source>
</evidence>
<evidence type="ECO:0000313" key="3">
    <source>
        <dbReference type="Proteomes" id="UP001482620"/>
    </source>
</evidence>
<keyword evidence="3" id="KW-1185">Reference proteome</keyword>
<feature type="region of interest" description="Disordered" evidence="1">
    <location>
        <begin position="75"/>
        <end position="96"/>
    </location>
</feature>
<gene>
    <name evidence="2" type="ORF">ILYODFUR_012987</name>
</gene>
<dbReference type="EMBL" id="JAHRIQ010058966">
    <property type="protein sequence ID" value="MEQ2240259.1"/>
    <property type="molecule type" value="Genomic_DNA"/>
</dbReference>
<name>A0ABV0U506_9TELE</name>
<dbReference type="Proteomes" id="UP001482620">
    <property type="component" value="Unassembled WGS sequence"/>
</dbReference>
<accession>A0ABV0U506</accession>
<comment type="caution">
    <text evidence="2">The sequence shown here is derived from an EMBL/GenBank/DDBJ whole genome shotgun (WGS) entry which is preliminary data.</text>
</comment>
<proteinExistence type="predicted"/>
<organism evidence="2 3">
    <name type="scientific">Ilyodon furcidens</name>
    <name type="common">goldbreast splitfin</name>
    <dbReference type="NCBI Taxonomy" id="33524"/>
    <lineage>
        <taxon>Eukaryota</taxon>
        <taxon>Metazoa</taxon>
        <taxon>Chordata</taxon>
        <taxon>Craniata</taxon>
        <taxon>Vertebrata</taxon>
        <taxon>Euteleostomi</taxon>
        <taxon>Actinopterygii</taxon>
        <taxon>Neopterygii</taxon>
        <taxon>Teleostei</taxon>
        <taxon>Neoteleostei</taxon>
        <taxon>Acanthomorphata</taxon>
        <taxon>Ovalentaria</taxon>
        <taxon>Atherinomorphae</taxon>
        <taxon>Cyprinodontiformes</taxon>
        <taxon>Goodeidae</taxon>
        <taxon>Ilyodon</taxon>
    </lineage>
</organism>
<evidence type="ECO:0000313" key="2">
    <source>
        <dbReference type="EMBL" id="MEQ2240259.1"/>
    </source>
</evidence>
<reference evidence="2 3" key="1">
    <citation type="submission" date="2021-06" db="EMBL/GenBank/DDBJ databases">
        <authorList>
            <person name="Palmer J.M."/>
        </authorList>
    </citation>
    <scope>NUCLEOTIDE SEQUENCE [LARGE SCALE GENOMIC DNA]</scope>
    <source>
        <strain evidence="3">if_2019</strain>
        <tissue evidence="2">Muscle</tissue>
    </source>
</reference>
<evidence type="ECO:0000256" key="1">
    <source>
        <dbReference type="SAM" id="MobiDB-lite"/>
    </source>
</evidence>
<sequence>MYFHFTISVFLIFAHSPELKHGLLQRLKKAAWIVIVARCLLIRFRDQSEVLLLFCNISTKLKSTAYFHSPMSPTPTQILPSRQGPRVSRAGSSPPHFSFFRALPTPVQPVL</sequence>